<dbReference type="PANTHER" id="PTHR32322:SF2">
    <property type="entry name" value="EAMA DOMAIN-CONTAINING PROTEIN"/>
    <property type="match status" value="1"/>
</dbReference>
<keyword evidence="9" id="KW-1185">Reference proteome</keyword>
<comment type="similarity">
    <text evidence="2">Belongs to the EamA transporter family.</text>
</comment>
<feature type="domain" description="EamA" evidence="7">
    <location>
        <begin position="5"/>
        <end position="119"/>
    </location>
</feature>
<evidence type="ECO:0000256" key="5">
    <source>
        <dbReference type="ARBA" id="ARBA00023136"/>
    </source>
</evidence>
<evidence type="ECO:0000313" key="9">
    <source>
        <dbReference type="Proteomes" id="UP000031368"/>
    </source>
</evidence>
<evidence type="ECO:0000256" key="3">
    <source>
        <dbReference type="ARBA" id="ARBA00022692"/>
    </source>
</evidence>
<proteinExistence type="inferred from homology"/>
<evidence type="ECO:0000313" key="8">
    <source>
        <dbReference type="EMBL" id="AJD43990.1"/>
    </source>
</evidence>
<name>A0A0B4XB85_9HYPH</name>
<feature type="transmembrane region" description="Helical" evidence="6">
    <location>
        <begin position="79"/>
        <end position="97"/>
    </location>
</feature>
<dbReference type="EMBL" id="CP006879">
    <property type="protein sequence ID" value="AJD43990.1"/>
    <property type="molecule type" value="Genomic_DNA"/>
</dbReference>
<evidence type="ECO:0000256" key="4">
    <source>
        <dbReference type="ARBA" id="ARBA00022989"/>
    </source>
</evidence>
<comment type="subcellular location">
    <subcellularLocation>
        <location evidence="1">Membrane</location>
        <topology evidence="1">Multi-pass membrane protein</topology>
    </subcellularLocation>
</comment>
<dbReference type="PANTHER" id="PTHR32322">
    <property type="entry name" value="INNER MEMBRANE TRANSPORTER"/>
    <property type="match status" value="1"/>
</dbReference>
<sequence length="291" mass="30222">MSSMLISELNGRVPLMRLARWQITSGLLITAALATVFGGWETLRAWQAWTLAISGTLGIALASTTYFATIYTAGPRLTALLFSLTSPFALLLGYLVLGETVTAIQLAGVALIVVGVVVAIGVRRRRPPTMIPLSDAEPIESIPPDAPPPWLLGISLGVVTALGQATGSLVARPAMASGAEPCAAMAVRSIPAALFFWALLMVPKIRRELTEFRKFDLGIAIAAALCGAALGMSLLMAALSTGNVGIVSTLSSMTPVVVLPLVWARTGQMPRPHAWVGAGLAIAGTALIGMG</sequence>
<gene>
    <name evidence="8" type="ORF">RGR602_PB00461</name>
</gene>
<dbReference type="InterPro" id="IPR050638">
    <property type="entry name" value="AA-Vitamin_Transporters"/>
</dbReference>
<protein>
    <submittedName>
        <fullName evidence="8">DMT superfamily inner membrane transporter protein</fullName>
    </submittedName>
</protein>
<dbReference type="InterPro" id="IPR037185">
    <property type="entry name" value="EmrE-like"/>
</dbReference>
<dbReference type="HOGENOM" id="CLU_058789_1_0_5"/>
<dbReference type="SUPFAM" id="SSF103481">
    <property type="entry name" value="Multidrug resistance efflux transporter EmrE"/>
    <property type="match status" value="2"/>
</dbReference>
<keyword evidence="5 6" id="KW-0472">Membrane</keyword>
<feature type="transmembrane region" description="Helical" evidence="6">
    <location>
        <begin position="215"/>
        <end position="238"/>
    </location>
</feature>
<dbReference type="KEGG" id="rga:RGR602_PB00461"/>
<dbReference type="Proteomes" id="UP000031368">
    <property type="component" value="Plasmid pRgalR602b"/>
</dbReference>
<organism evidence="8 9">
    <name type="scientific">Rhizobium gallicum bv. gallicum R602sp</name>
    <dbReference type="NCBI Taxonomy" id="1041138"/>
    <lineage>
        <taxon>Bacteria</taxon>
        <taxon>Pseudomonadati</taxon>
        <taxon>Pseudomonadota</taxon>
        <taxon>Alphaproteobacteria</taxon>
        <taxon>Hyphomicrobiales</taxon>
        <taxon>Rhizobiaceae</taxon>
        <taxon>Rhizobium/Agrobacterium group</taxon>
        <taxon>Rhizobium</taxon>
    </lineage>
</organism>
<feature type="transmembrane region" description="Helical" evidence="6">
    <location>
        <begin position="244"/>
        <end position="262"/>
    </location>
</feature>
<feature type="transmembrane region" description="Helical" evidence="6">
    <location>
        <begin position="274"/>
        <end position="290"/>
    </location>
</feature>
<evidence type="ECO:0000256" key="2">
    <source>
        <dbReference type="ARBA" id="ARBA00007362"/>
    </source>
</evidence>
<feature type="transmembrane region" description="Helical" evidence="6">
    <location>
        <begin position="46"/>
        <end position="67"/>
    </location>
</feature>
<evidence type="ECO:0000256" key="1">
    <source>
        <dbReference type="ARBA" id="ARBA00004141"/>
    </source>
</evidence>
<dbReference type="Pfam" id="PF00892">
    <property type="entry name" value="EamA"/>
    <property type="match status" value="2"/>
</dbReference>
<keyword evidence="4 6" id="KW-1133">Transmembrane helix</keyword>
<keyword evidence="8" id="KW-0614">Plasmid</keyword>
<feature type="transmembrane region" description="Helical" evidence="6">
    <location>
        <begin position="21"/>
        <end position="40"/>
    </location>
</feature>
<feature type="transmembrane region" description="Helical" evidence="6">
    <location>
        <begin position="103"/>
        <end position="122"/>
    </location>
</feature>
<feature type="domain" description="EamA" evidence="7">
    <location>
        <begin position="152"/>
        <end position="289"/>
    </location>
</feature>
<reference evidence="8 9" key="1">
    <citation type="submission" date="2013-11" db="EMBL/GenBank/DDBJ databases">
        <title>Complete genome sequence of Rhizobium gallicum bv. gallicum R602.</title>
        <authorList>
            <person name="Bustos P."/>
            <person name="Santamaria R.I."/>
            <person name="Lozano L."/>
            <person name="Acosta J.L."/>
            <person name="Ormeno-Orrillo E."/>
            <person name="Rogel M.A."/>
            <person name="Romero D."/>
            <person name="Cevallos M.A."/>
            <person name="Martinez-Romero E."/>
            <person name="Gonzalez V."/>
        </authorList>
    </citation>
    <scope>NUCLEOTIDE SEQUENCE [LARGE SCALE GENOMIC DNA]</scope>
    <source>
        <strain evidence="8 9">R602</strain>
        <plasmid evidence="8 9">pRgalR602b</plasmid>
    </source>
</reference>
<accession>A0A0B4XB85</accession>
<keyword evidence="3 6" id="KW-0812">Transmembrane</keyword>
<dbReference type="GO" id="GO:0016020">
    <property type="term" value="C:membrane"/>
    <property type="evidence" value="ECO:0007669"/>
    <property type="project" value="UniProtKB-SubCell"/>
</dbReference>
<dbReference type="AlphaFoldDB" id="A0A0B4XB85"/>
<dbReference type="InterPro" id="IPR000620">
    <property type="entry name" value="EamA_dom"/>
</dbReference>
<evidence type="ECO:0000256" key="6">
    <source>
        <dbReference type="SAM" id="Phobius"/>
    </source>
</evidence>
<evidence type="ECO:0000259" key="7">
    <source>
        <dbReference type="Pfam" id="PF00892"/>
    </source>
</evidence>
<geneLocation type="plasmid" evidence="8 9">
    <name>pRgalR602b</name>
</geneLocation>